<dbReference type="SUPFAM" id="SSF63829">
    <property type="entry name" value="Calcium-dependent phosphotriesterase"/>
    <property type="match status" value="1"/>
</dbReference>
<dbReference type="RefSeq" id="WP_054255021.1">
    <property type="nucleotide sequence ID" value="NZ_CYIG01000004.1"/>
</dbReference>
<dbReference type="OrthoDB" id="502821at2"/>
<evidence type="ECO:0000313" key="2">
    <source>
        <dbReference type="Proteomes" id="UP000183656"/>
    </source>
</evidence>
<organism evidence="1 2">
    <name type="scientific">Paenacidovorax caeni</name>
    <dbReference type="NCBI Taxonomy" id="343013"/>
    <lineage>
        <taxon>Bacteria</taxon>
        <taxon>Pseudomonadati</taxon>
        <taxon>Pseudomonadota</taxon>
        <taxon>Betaproteobacteria</taxon>
        <taxon>Burkholderiales</taxon>
        <taxon>Comamonadaceae</taxon>
        <taxon>Paenacidovorax</taxon>
    </lineage>
</organism>
<name>A0A1I7HDS0_9BURK</name>
<sequence>MRLQKLSPLFVLLLAACGGGGGGDNGTPASESRVLLERVAGSMDDRSGTTATDPVRGCVDGPATDILLGWGRALAIAANGQTLYLDERGMCDGRYRIRQLDLATGKVTTLATSAERPAPDAPVPVQLTGFLTPSALAQAPDGTLLIADSEVFDGSLTLSSRTRPGLGNGVWALAPDGALRQVAGFAQPTGTPMADGTGAGAVFESITALCADAQGGFYVEDLGRVRRLTADGTVQTLADTQGQRFHGLYCGPAGQALTSTRQADGTYRLVALPSGLTLGAWDAASAPYAPASAQTAWAWAPGALFLADLESGKGLPGTRVPLNASGQLQIAGQAYTPDREALRAASGEVAYLRTTYGIVRMTYR</sequence>
<evidence type="ECO:0000313" key="1">
    <source>
        <dbReference type="EMBL" id="SFU58811.1"/>
    </source>
</evidence>
<dbReference type="Gene3D" id="2.120.10.30">
    <property type="entry name" value="TolB, C-terminal domain"/>
    <property type="match status" value="2"/>
</dbReference>
<proteinExistence type="predicted"/>
<dbReference type="AlphaFoldDB" id="A0A1I7HDS0"/>
<protein>
    <submittedName>
        <fullName evidence="1">Uncharacterized protein</fullName>
    </submittedName>
</protein>
<dbReference type="InterPro" id="IPR011042">
    <property type="entry name" value="6-blade_b-propeller_TolB-like"/>
</dbReference>
<dbReference type="STRING" id="343013.SAMN04489707_101020"/>
<dbReference type="PROSITE" id="PS51257">
    <property type="entry name" value="PROKAR_LIPOPROTEIN"/>
    <property type="match status" value="1"/>
</dbReference>
<keyword evidence="2" id="KW-1185">Reference proteome</keyword>
<dbReference type="Proteomes" id="UP000183656">
    <property type="component" value="Unassembled WGS sequence"/>
</dbReference>
<accession>A0A1I7HDS0</accession>
<reference evidence="1 2" key="1">
    <citation type="submission" date="2016-10" db="EMBL/GenBank/DDBJ databases">
        <authorList>
            <person name="de Groot N.N."/>
        </authorList>
    </citation>
    <scope>NUCLEOTIDE SEQUENCE [LARGE SCALE GENOMIC DNA]</scope>
    <source>
        <strain evidence="1 2">R-24608</strain>
    </source>
</reference>
<dbReference type="EMBL" id="FPBX01000010">
    <property type="protein sequence ID" value="SFU58811.1"/>
    <property type="molecule type" value="Genomic_DNA"/>
</dbReference>
<gene>
    <name evidence="1" type="ORF">SAMN04489707_101020</name>
</gene>